<proteinExistence type="predicted"/>
<dbReference type="PANTHER" id="PTHR47485">
    <property type="entry name" value="THYLAKOID LUMENAL 17.4 KDA PROTEIN, CHLOROPLASTIC"/>
    <property type="match status" value="1"/>
</dbReference>
<gene>
    <name evidence="2" type="ORF">F896_01082</name>
</gene>
<dbReference type="Gene3D" id="2.160.20.80">
    <property type="entry name" value="E3 ubiquitin-protein ligase SopA"/>
    <property type="match status" value="1"/>
</dbReference>
<dbReference type="SUPFAM" id="SSF141571">
    <property type="entry name" value="Pentapeptide repeat-like"/>
    <property type="match status" value="1"/>
</dbReference>
<dbReference type="PANTHER" id="PTHR47485:SF1">
    <property type="entry name" value="THYLAKOID LUMENAL 17.4 KDA PROTEIN, CHLOROPLASTIC"/>
    <property type="match status" value="1"/>
</dbReference>
<name>R9B4N8_9GAMM</name>
<accession>R9B4N8</accession>
<evidence type="ECO:0000256" key="1">
    <source>
        <dbReference type="ARBA" id="ARBA00022737"/>
    </source>
</evidence>
<dbReference type="Proteomes" id="UP000016203">
    <property type="component" value="Unassembled WGS sequence"/>
</dbReference>
<dbReference type="InterPro" id="IPR001646">
    <property type="entry name" value="5peptide_repeat"/>
</dbReference>
<dbReference type="Pfam" id="PF13599">
    <property type="entry name" value="Pentapeptide_4"/>
    <property type="match status" value="1"/>
</dbReference>
<protein>
    <recommendedName>
        <fullName evidence="4">Pentapeptide repeat protein</fullName>
    </recommendedName>
</protein>
<keyword evidence="1" id="KW-0677">Repeat</keyword>
<dbReference type="HOGENOM" id="CLU_033401_5_5_6"/>
<evidence type="ECO:0008006" key="4">
    <source>
        <dbReference type="Google" id="ProtNLM"/>
    </source>
</evidence>
<comment type="caution">
    <text evidence="2">The sequence shown here is derived from an EMBL/GenBank/DDBJ whole genome shotgun (WGS) entry which is preliminary data.</text>
</comment>
<dbReference type="PATRIC" id="fig|1217699.3.peg.1047"/>
<dbReference type="EMBL" id="AQFL01000007">
    <property type="protein sequence ID" value="EOR09230.1"/>
    <property type="molecule type" value="Genomic_DNA"/>
</dbReference>
<reference evidence="2 3" key="1">
    <citation type="submission" date="2013-03" db="EMBL/GenBank/DDBJ databases">
        <title>The Genome Sequence of Acinetobacter sp. CIP 110321.</title>
        <authorList>
            <consortium name="The Broad Institute Genome Sequencing Platform"/>
            <consortium name="The Broad Institute Genome Sequencing Center for Infectious Disease"/>
            <person name="Cerqueira G."/>
            <person name="Feldgarden M."/>
            <person name="Courvalin P."/>
            <person name="Perichon B."/>
            <person name="Grillot-Courvalin C."/>
            <person name="Clermont D."/>
            <person name="Rocha E."/>
            <person name="Yoon E.-J."/>
            <person name="Nemec A."/>
            <person name="Walker B."/>
            <person name="Young S.K."/>
            <person name="Zeng Q."/>
            <person name="Gargeya S."/>
            <person name="Fitzgerald M."/>
            <person name="Haas B."/>
            <person name="Abouelleil A."/>
            <person name="Alvarado L."/>
            <person name="Arachchi H.M."/>
            <person name="Berlin A.M."/>
            <person name="Chapman S.B."/>
            <person name="Dewar J."/>
            <person name="Goldberg J."/>
            <person name="Griggs A."/>
            <person name="Gujja S."/>
            <person name="Hansen M."/>
            <person name="Howarth C."/>
            <person name="Imamovic A."/>
            <person name="Larimer J."/>
            <person name="McCowan C."/>
            <person name="Murphy C."/>
            <person name="Neiman D."/>
            <person name="Pearson M."/>
            <person name="Priest M."/>
            <person name="Roberts A."/>
            <person name="Saif S."/>
            <person name="Shea T."/>
            <person name="Sisk P."/>
            <person name="Sykes S."/>
            <person name="Wortman J."/>
            <person name="Nusbaum C."/>
            <person name="Birren B."/>
        </authorList>
    </citation>
    <scope>NUCLEOTIDE SEQUENCE [LARGE SCALE GENOMIC DNA]</scope>
    <source>
        <strain evidence="2 3">CIP 110321</strain>
    </source>
</reference>
<dbReference type="AlphaFoldDB" id="R9B4N8"/>
<organism evidence="2 3">
    <name type="scientific">Acinetobacter genomosp. 15BJ</name>
    <dbReference type="NCBI Taxonomy" id="106651"/>
    <lineage>
        <taxon>Bacteria</taxon>
        <taxon>Pseudomonadati</taxon>
        <taxon>Pseudomonadota</taxon>
        <taxon>Gammaproteobacteria</taxon>
        <taxon>Moraxellales</taxon>
        <taxon>Moraxellaceae</taxon>
        <taxon>Acinetobacter</taxon>
    </lineage>
</organism>
<evidence type="ECO:0000313" key="3">
    <source>
        <dbReference type="Proteomes" id="UP000016203"/>
    </source>
</evidence>
<evidence type="ECO:0000313" key="2">
    <source>
        <dbReference type="EMBL" id="EOR09230.1"/>
    </source>
</evidence>
<sequence length="226" mass="25735">MYKIECMTYFDVFENKKLNIMAERKYGAAAPKTTETITSLDWYGQVLSNQKYERTLFVDLDLSEAQNIGAIFNECTFRRARFNASVHQSSAFLNCTFHFCNFFDSKFTDCKLVGSMFSDCQFHHMRVEDSDWAFVGLAGADLEKASFLRTRLREADLTGARCHGSAIRESDLSGAWLHCADFTECDLRGSDLSALDLKETQIKEAIINLDQTLMIAENLGFDVRID</sequence>